<reference evidence="2 3" key="1">
    <citation type="journal article" date="2015" name="Nature">
        <title>rRNA introns, odd ribosomes, and small enigmatic genomes across a large radiation of phyla.</title>
        <authorList>
            <person name="Brown C.T."/>
            <person name="Hug L.A."/>
            <person name="Thomas B.C."/>
            <person name="Sharon I."/>
            <person name="Castelle C.J."/>
            <person name="Singh A."/>
            <person name="Wilkins M.J."/>
            <person name="Williams K.H."/>
            <person name="Banfield J.F."/>
        </authorList>
    </citation>
    <scope>NUCLEOTIDE SEQUENCE [LARGE SCALE GENOMIC DNA]</scope>
</reference>
<gene>
    <name evidence="2" type="ORF">UU56_C0011G0001</name>
</gene>
<keyword evidence="1" id="KW-1133">Transmembrane helix</keyword>
<sequence length="34" mass="3760">MKKKWDALLFLVILAIGSLSLLVIFSIDKNLAAN</sequence>
<organism evidence="2 3">
    <name type="scientific">Candidatus Curtissbacteria bacterium GW2011_GWA2_41_24</name>
    <dbReference type="NCBI Taxonomy" id="1618411"/>
    <lineage>
        <taxon>Bacteria</taxon>
        <taxon>Candidatus Curtissiibacteriota</taxon>
    </lineage>
</organism>
<evidence type="ECO:0000313" key="3">
    <source>
        <dbReference type="Proteomes" id="UP000034493"/>
    </source>
</evidence>
<feature type="transmembrane region" description="Helical" evidence="1">
    <location>
        <begin position="7"/>
        <end position="27"/>
    </location>
</feature>
<feature type="non-terminal residue" evidence="2">
    <location>
        <position position="34"/>
    </location>
</feature>
<proteinExistence type="predicted"/>
<evidence type="ECO:0000313" key="2">
    <source>
        <dbReference type="EMBL" id="KKS04007.1"/>
    </source>
</evidence>
<keyword evidence="1" id="KW-0472">Membrane</keyword>
<dbReference type="EMBL" id="LCBC01000011">
    <property type="protein sequence ID" value="KKS04007.1"/>
    <property type="molecule type" value="Genomic_DNA"/>
</dbReference>
<evidence type="ECO:0000256" key="1">
    <source>
        <dbReference type="SAM" id="Phobius"/>
    </source>
</evidence>
<accession>A0A0G0VWC4</accession>
<name>A0A0G0VWC4_9BACT</name>
<dbReference type="Proteomes" id="UP000034493">
    <property type="component" value="Unassembled WGS sequence"/>
</dbReference>
<protein>
    <submittedName>
        <fullName evidence="2">Uncharacterized protein</fullName>
    </submittedName>
</protein>
<dbReference type="AlphaFoldDB" id="A0A0G0VWC4"/>
<keyword evidence="1" id="KW-0812">Transmembrane</keyword>
<comment type="caution">
    <text evidence="2">The sequence shown here is derived from an EMBL/GenBank/DDBJ whole genome shotgun (WGS) entry which is preliminary data.</text>
</comment>